<evidence type="ECO:0008006" key="3">
    <source>
        <dbReference type="Google" id="ProtNLM"/>
    </source>
</evidence>
<protein>
    <recommendedName>
        <fullName evidence="3">Transposase</fullName>
    </recommendedName>
</protein>
<organism evidence="1 2">
    <name type="scientific">Xenorhabdus innexi</name>
    <dbReference type="NCBI Taxonomy" id="290109"/>
    <lineage>
        <taxon>Bacteria</taxon>
        <taxon>Pseudomonadati</taxon>
        <taxon>Pseudomonadota</taxon>
        <taxon>Gammaproteobacteria</taxon>
        <taxon>Enterobacterales</taxon>
        <taxon>Morganellaceae</taxon>
        <taxon>Xenorhabdus</taxon>
    </lineage>
</organism>
<dbReference type="EMBL" id="NIBU01000007">
    <property type="protein sequence ID" value="PHM37496.1"/>
    <property type="molecule type" value="Genomic_DNA"/>
</dbReference>
<evidence type="ECO:0000313" key="1">
    <source>
        <dbReference type="EMBL" id="PHM37496.1"/>
    </source>
</evidence>
<dbReference type="Proteomes" id="UP000224871">
    <property type="component" value="Unassembled WGS sequence"/>
</dbReference>
<proteinExistence type="predicted"/>
<reference evidence="1 2" key="1">
    <citation type="journal article" date="2017" name="Nat. Microbiol.">
        <title>Natural product diversity associated with the nematode symbionts Photorhabdus and Xenorhabdus.</title>
        <authorList>
            <person name="Tobias N.J."/>
            <person name="Wolff H."/>
            <person name="Djahanschiri B."/>
            <person name="Grundmann F."/>
            <person name="Kronenwerth M."/>
            <person name="Shi Y.M."/>
            <person name="Simonyi S."/>
            <person name="Grun P."/>
            <person name="Shapiro-Ilan D."/>
            <person name="Pidot S.J."/>
            <person name="Stinear T.P."/>
            <person name="Ebersberger I."/>
            <person name="Bode H.B."/>
        </authorList>
    </citation>
    <scope>NUCLEOTIDE SEQUENCE [LARGE SCALE GENOMIC DNA]</scope>
    <source>
        <strain evidence="1 2">DSM 16336</strain>
    </source>
</reference>
<keyword evidence="2" id="KW-1185">Reference proteome</keyword>
<evidence type="ECO:0000313" key="2">
    <source>
        <dbReference type="Proteomes" id="UP000224871"/>
    </source>
</evidence>
<name>A0A2G0NS07_9GAMM</name>
<comment type="caution">
    <text evidence="1">The sequence shown here is derived from an EMBL/GenBank/DDBJ whole genome shotgun (WGS) entry which is preliminary data.</text>
</comment>
<sequence length="63" mass="7262">MEQAVIINSGKNESAPRFVELISLNFGRQIARQIINRVFFKVLSLVIKNLNYPVNHQPVPGWR</sequence>
<accession>A0A2G0NS07</accession>
<gene>
    <name evidence="1" type="ORF">Xinn_00874</name>
</gene>